<proteinExistence type="predicted"/>
<dbReference type="EMBL" id="LMZQ01000028">
    <property type="protein sequence ID" value="KRT13970.1"/>
    <property type="molecule type" value="Genomic_DNA"/>
</dbReference>
<dbReference type="PROSITE" id="PS51257">
    <property type="entry name" value="PROKAR_LIPOPROTEIN"/>
    <property type="match status" value="1"/>
</dbReference>
<evidence type="ECO:0000313" key="2">
    <source>
        <dbReference type="Proteomes" id="UP000051950"/>
    </source>
</evidence>
<keyword evidence="2" id="KW-1185">Reference proteome</keyword>
<reference evidence="1 2" key="1">
    <citation type="submission" date="2015-11" db="EMBL/GenBank/DDBJ databases">
        <title>Sequence of Pedobacter ginsenosidimutans.</title>
        <authorList>
            <person name="Carson E."/>
            <person name="Keyser V."/>
            <person name="Newman J."/>
            <person name="Miller J."/>
        </authorList>
    </citation>
    <scope>NUCLEOTIDE SEQUENCE [LARGE SCALE GENOMIC DNA]</scope>
    <source>
        <strain evidence="1 2">KACC 14530</strain>
    </source>
</reference>
<dbReference type="OrthoDB" id="765651at2"/>
<dbReference type="AlphaFoldDB" id="A0A0T5VJC6"/>
<name>A0A0T5VJC6_9SPHI</name>
<sequence>MKKLSSLIMTTLLFAACENKETKTTDMAAAADSTKYPYTIKQVQNWEMNPDTKNAVTAMTLIKTFENLDTASMSKVLADSVALDLDGYKFKGTKPQLLKELQGEFDKMKGFKIDMQDMESVINKDKSEEWVSLWYNQISTTKQGKTDTVALFNDIKLKNGKVVRLSEYVQHPMKK</sequence>
<protein>
    <recommendedName>
        <fullName evidence="3">SnoaL-like domain-containing protein</fullName>
    </recommendedName>
</protein>
<evidence type="ECO:0008006" key="3">
    <source>
        <dbReference type="Google" id="ProtNLM"/>
    </source>
</evidence>
<dbReference type="RefSeq" id="WP_057934444.1">
    <property type="nucleotide sequence ID" value="NZ_LMZQ01000028.1"/>
</dbReference>
<evidence type="ECO:0000313" key="1">
    <source>
        <dbReference type="EMBL" id="KRT13970.1"/>
    </source>
</evidence>
<gene>
    <name evidence="1" type="ORF">ASU31_22210</name>
</gene>
<comment type="caution">
    <text evidence="1">The sequence shown here is derived from an EMBL/GenBank/DDBJ whole genome shotgun (WGS) entry which is preliminary data.</text>
</comment>
<organism evidence="1 2">
    <name type="scientific">Pedobacter ginsenosidimutans</name>
    <dbReference type="NCBI Taxonomy" id="687842"/>
    <lineage>
        <taxon>Bacteria</taxon>
        <taxon>Pseudomonadati</taxon>
        <taxon>Bacteroidota</taxon>
        <taxon>Sphingobacteriia</taxon>
        <taxon>Sphingobacteriales</taxon>
        <taxon>Sphingobacteriaceae</taxon>
        <taxon>Pedobacter</taxon>
    </lineage>
</organism>
<accession>A0A0T5VJC6</accession>
<dbReference type="Proteomes" id="UP000051950">
    <property type="component" value="Unassembled WGS sequence"/>
</dbReference>